<proteinExistence type="predicted"/>
<comment type="caution">
    <text evidence="1">The sequence shown here is derived from an EMBL/GenBank/DDBJ whole genome shotgun (WGS) entry which is preliminary data.</text>
</comment>
<dbReference type="OrthoDB" id="1746725at2759"/>
<name>A0A814LGX8_ADIRI</name>
<feature type="non-terminal residue" evidence="1">
    <location>
        <position position="1"/>
    </location>
</feature>
<gene>
    <name evidence="1" type="ORF">EDS130_LOCUS18162</name>
</gene>
<organism evidence="1 2">
    <name type="scientific">Adineta ricciae</name>
    <name type="common">Rotifer</name>
    <dbReference type="NCBI Taxonomy" id="249248"/>
    <lineage>
        <taxon>Eukaryota</taxon>
        <taxon>Metazoa</taxon>
        <taxon>Spiralia</taxon>
        <taxon>Gnathifera</taxon>
        <taxon>Rotifera</taxon>
        <taxon>Eurotatoria</taxon>
        <taxon>Bdelloidea</taxon>
        <taxon>Adinetida</taxon>
        <taxon>Adinetidae</taxon>
        <taxon>Adineta</taxon>
    </lineage>
</organism>
<dbReference type="AlphaFoldDB" id="A0A814LGX8"/>
<evidence type="ECO:0000313" key="2">
    <source>
        <dbReference type="Proteomes" id="UP000663852"/>
    </source>
</evidence>
<sequence length="41" mass="4629">MFSFLKKTKIKKAEPIIVNENKENTGVYDYPTSAVSTLAHD</sequence>
<evidence type="ECO:0000313" key="1">
    <source>
        <dbReference type="EMBL" id="CAF1065696.1"/>
    </source>
</evidence>
<reference evidence="1" key="1">
    <citation type="submission" date="2021-02" db="EMBL/GenBank/DDBJ databases">
        <authorList>
            <person name="Nowell W R."/>
        </authorList>
    </citation>
    <scope>NUCLEOTIDE SEQUENCE</scope>
</reference>
<dbReference type="Proteomes" id="UP000663852">
    <property type="component" value="Unassembled WGS sequence"/>
</dbReference>
<dbReference type="EMBL" id="CAJNOJ010000084">
    <property type="protein sequence ID" value="CAF1065696.1"/>
    <property type="molecule type" value="Genomic_DNA"/>
</dbReference>
<accession>A0A814LGX8</accession>
<protein>
    <submittedName>
        <fullName evidence="1">Uncharacterized protein</fullName>
    </submittedName>
</protein>